<evidence type="ECO:0000313" key="7">
    <source>
        <dbReference type="Proteomes" id="UP000690515"/>
    </source>
</evidence>
<evidence type="ECO:0000313" key="6">
    <source>
        <dbReference type="EMBL" id="MBU2711252.1"/>
    </source>
</evidence>
<dbReference type="InterPro" id="IPR002123">
    <property type="entry name" value="Plipid/glycerol_acylTrfase"/>
</dbReference>
<accession>A0ABS5ZE67</accession>
<keyword evidence="7" id="KW-1185">Reference proteome</keyword>
<reference evidence="6 7" key="1">
    <citation type="submission" date="2021-04" db="EMBL/GenBank/DDBJ databases">
        <authorList>
            <person name="Pira H."/>
            <person name="Risdian C."/>
            <person name="Wink J."/>
        </authorList>
    </citation>
    <scope>NUCLEOTIDE SEQUENCE [LARGE SCALE GENOMIC DNA]</scope>
    <source>
        <strain evidence="6 7">WH53</strain>
    </source>
</reference>
<comment type="pathway">
    <text evidence="1">Lipid metabolism.</text>
</comment>
<protein>
    <submittedName>
        <fullName evidence="6">1-acyl-sn-glycerol-3-phosphate acyltransferase</fullName>
    </submittedName>
</protein>
<evidence type="ECO:0000256" key="2">
    <source>
        <dbReference type="ARBA" id="ARBA00022679"/>
    </source>
</evidence>
<evidence type="ECO:0000256" key="4">
    <source>
        <dbReference type="SAM" id="Phobius"/>
    </source>
</evidence>
<dbReference type="SUPFAM" id="SSF69593">
    <property type="entry name" value="Glycerol-3-phosphate (1)-acyltransferase"/>
    <property type="match status" value="1"/>
</dbReference>
<keyword evidence="4" id="KW-0812">Transmembrane</keyword>
<gene>
    <name evidence="6" type="ORF">KCG35_09275</name>
</gene>
<organism evidence="6 7">
    <name type="scientific">Zooshikella harenae</name>
    <dbReference type="NCBI Taxonomy" id="2827238"/>
    <lineage>
        <taxon>Bacteria</taxon>
        <taxon>Pseudomonadati</taxon>
        <taxon>Pseudomonadota</taxon>
        <taxon>Gammaproteobacteria</taxon>
        <taxon>Oceanospirillales</taxon>
        <taxon>Zooshikellaceae</taxon>
        <taxon>Zooshikella</taxon>
    </lineage>
</organism>
<feature type="transmembrane region" description="Helical" evidence="4">
    <location>
        <begin position="62"/>
        <end position="82"/>
    </location>
</feature>
<dbReference type="Proteomes" id="UP000690515">
    <property type="component" value="Unassembled WGS sequence"/>
</dbReference>
<evidence type="ECO:0000256" key="1">
    <source>
        <dbReference type="ARBA" id="ARBA00005189"/>
    </source>
</evidence>
<proteinExistence type="predicted"/>
<keyword evidence="2" id="KW-0808">Transferase</keyword>
<dbReference type="Pfam" id="PF01553">
    <property type="entry name" value="Acyltransferase"/>
    <property type="match status" value="1"/>
</dbReference>
<evidence type="ECO:0000259" key="5">
    <source>
        <dbReference type="SMART" id="SM00563"/>
    </source>
</evidence>
<evidence type="ECO:0000256" key="3">
    <source>
        <dbReference type="ARBA" id="ARBA00023315"/>
    </source>
</evidence>
<dbReference type="GO" id="GO:0016746">
    <property type="term" value="F:acyltransferase activity"/>
    <property type="evidence" value="ECO:0007669"/>
    <property type="project" value="UniProtKB-KW"/>
</dbReference>
<feature type="domain" description="Phospholipid/glycerol acyltransferase" evidence="5">
    <location>
        <begin position="91"/>
        <end position="199"/>
    </location>
</feature>
<feature type="transmembrane region" description="Helical" evidence="4">
    <location>
        <begin position="20"/>
        <end position="42"/>
    </location>
</feature>
<dbReference type="EMBL" id="JAGSOY010000017">
    <property type="protein sequence ID" value="MBU2711252.1"/>
    <property type="molecule type" value="Genomic_DNA"/>
</dbReference>
<dbReference type="CDD" id="cd07989">
    <property type="entry name" value="LPLAT_AGPAT-like"/>
    <property type="match status" value="1"/>
</dbReference>
<name>A0ABS5ZE67_9GAMM</name>
<dbReference type="PANTHER" id="PTHR10434:SF66">
    <property type="entry name" value="PHOSPHOLIPID_GLYCEROL ACYLTRANSFERASE DOMAIN-CONTAINING PROTEIN"/>
    <property type="match status" value="1"/>
</dbReference>
<sequence length="265" mass="30231">MMRKLFRHLNYYWRVVATGFGFALFGIGGLFIALVIFPVILFNVKSKDQRKCRTQKFISKSFRFFIGILRGLGVLSITTINIENLKSDNGVMVIANHPTLLDVVLLMSYLPRVDCVVKEALWHNPFLKKVVHSAGYISNSTPESLMDDCVDTLKKGNNLLIFPEGTRTEPGKPEVFRRGAANIALRAQVSMRLVYISCQPSALTKSHRWYQIPERKMHFTIRVGDCLATKPYITKNDELSISARRLTQYLQKCYRQGEVIHESVA</sequence>
<keyword evidence="3 6" id="KW-0012">Acyltransferase</keyword>
<comment type="caution">
    <text evidence="6">The sequence shown here is derived from an EMBL/GenBank/DDBJ whole genome shotgun (WGS) entry which is preliminary data.</text>
</comment>
<dbReference type="PANTHER" id="PTHR10434">
    <property type="entry name" value="1-ACYL-SN-GLYCEROL-3-PHOSPHATE ACYLTRANSFERASE"/>
    <property type="match status" value="1"/>
</dbReference>
<dbReference type="SMART" id="SM00563">
    <property type="entry name" value="PlsC"/>
    <property type="match status" value="1"/>
</dbReference>
<keyword evidence="4" id="KW-1133">Transmembrane helix</keyword>
<keyword evidence="4" id="KW-0472">Membrane</keyword>